<dbReference type="OrthoDB" id="9814103at2"/>
<proteinExistence type="predicted"/>
<sequence>MVTKQIAKHFRDVHFGGNWTTSNLKGQLEGLNWEQATTKAYSFNTIATLVFHINYYVSEVLKVLHGEPLEASDKYSFDLPPITSEADWQQLKNKAFHDAEAFANLIETLPEEQLFEDFTDAKYGNYYRNLHGIIEHTHYHLGQIALIKKVIMQQETML</sequence>
<gene>
    <name evidence="2" type="ORF">SAMN04487935_2925</name>
</gene>
<organism evidence="2 3">
    <name type="scientific">Flavobacterium noncentrifugens</name>
    <dbReference type="NCBI Taxonomy" id="1128970"/>
    <lineage>
        <taxon>Bacteria</taxon>
        <taxon>Pseudomonadati</taxon>
        <taxon>Bacteroidota</taxon>
        <taxon>Flavobacteriia</taxon>
        <taxon>Flavobacteriales</taxon>
        <taxon>Flavobacteriaceae</taxon>
        <taxon>Flavobacterium</taxon>
    </lineage>
</organism>
<dbReference type="InterPro" id="IPR024775">
    <property type="entry name" value="DinB-like"/>
</dbReference>
<dbReference type="AlphaFoldDB" id="A0A1G9AJ37"/>
<dbReference type="Proteomes" id="UP000199580">
    <property type="component" value="Unassembled WGS sequence"/>
</dbReference>
<dbReference type="STRING" id="1128970.SAMN04487935_2925"/>
<accession>A0A1G9AJ37</accession>
<dbReference type="InterPro" id="IPR034660">
    <property type="entry name" value="DinB/YfiT-like"/>
</dbReference>
<keyword evidence="3" id="KW-1185">Reference proteome</keyword>
<dbReference type="Pfam" id="PF12867">
    <property type="entry name" value="DinB_2"/>
    <property type="match status" value="1"/>
</dbReference>
<reference evidence="2 3" key="1">
    <citation type="submission" date="2016-10" db="EMBL/GenBank/DDBJ databases">
        <authorList>
            <person name="de Groot N.N."/>
        </authorList>
    </citation>
    <scope>NUCLEOTIDE SEQUENCE [LARGE SCALE GENOMIC DNA]</scope>
    <source>
        <strain evidence="2 3">CGMCC 1.10076</strain>
    </source>
</reference>
<evidence type="ECO:0000259" key="1">
    <source>
        <dbReference type="Pfam" id="PF12867"/>
    </source>
</evidence>
<name>A0A1G9AJ37_9FLAO</name>
<feature type="domain" description="DinB-like" evidence="1">
    <location>
        <begin position="27"/>
        <end position="144"/>
    </location>
</feature>
<dbReference type="EMBL" id="FNEZ01000005">
    <property type="protein sequence ID" value="SDK27369.1"/>
    <property type="molecule type" value="Genomic_DNA"/>
</dbReference>
<dbReference type="SUPFAM" id="SSF109854">
    <property type="entry name" value="DinB/YfiT-like putative metalloenzymes"/>
    <property type="match status" value="1"/>
</dbReference>
<evidence type="ECO:0000313" key="2">
    <source>
        <dbReference type="EMBL" id="SDK27369.1"/>
    </source>
</evidence>
<dbReference type="RefSeq" id="WP_091397118.1">
    <property type="nucleotide sequence ID" value="NZ_BKAI01000007.1"/>
</dbReference>
<evidence type="ECO:0000313" key="3">
    <source>
        <dbReference type="Proteomes" id="UP000199580"/>
    </source>
</evidence>
<protein>
    <submittedName>
        <fullName evidence="2">DinB superfamily protein</fullName>
    </submittedName>
</protein>
<dbReference type="Gene3D" id="1.20.120.450">
    <property type="entry name" value="dinb family like domain"/>
    <property type="match status" value="1"/>
</dbReference>